<feature type="domain" description="Conserved oligomeric Golgi complex subunit 2 N-terminal" evidence="11">
    <location>
        <begin position="47"/>
        <end position="116"/>
    </location>
</feature>
<proteinExistence type="inferred from homology"/>
<dbReference type="EMBL" id="JAEPRB010000028">
    <property type="protein sequence ID" value="KAG2225416.1"/>
    <property type="molecule type" value="Genomic_DNA"/>
</dbReference>
<dbReference type="Pfam" id="PF06148">
    <property type="entry name" value="COG2_N"/>
    <property type="match status" value="1"/>
</dbReference>
<evidence type="ECO:0000256" key="7">
    <source>
        <dbReference type="ARBA" id="ARBA00023136"/>
    </source>
</evidence>
<keyword evidence="10" id="KW-1133">Transmembrane helix</keyword>
<feature type="compositionally biased region" description="Basic and acidic residues" evidence="9">
    <location>
        <begin position="1"/>
        <end position="10"/>
    </location>
</feature>
<keyword evidence="10" id="KW-0812">Transmembrane</keyword>
<protein>
    <recommendedName>
        <fullName evidence="3">Conserved oligomeric Golgi complex subunit 2</fullName>
    </recommendedName>
    <alternativeName>
        <fullName evidence="8">Component of oligomeric Golgi complex 2</fullName>
    </alternativeName>
</protein>
<evidence type="ECO:0000256" key="9">
    <source>
        <dbReference type="SAM" id="MobiDB-lite"/>
    </source>
</evidence>
<dbReference type="Pfam" id="PF12022">
    <property type="entry name" value="COG2_C"/>
    <property type="match status" value="1"/>
</dbReference>
<organism evidence="13 14">
    <name type="scientific">Circinella minor</name>
    <dbReference type="NCBI Taxonomy" id="1195481"/>
    <lineage>
        <taxon>Eukaryota</taxon>
        <taxon>Fungi</taxon>
        <taxon>Fungi incertae sedis</taxon>
        <taxon>Mucoromycota</taxon>
        <taxon>Mucoromycotina</taxon>
        <taxon>Mucoromycetes</taxon>
        <taxon>Mucorales</taxon>
        <taxon>Lichtheimiaceae</taxon>
        <taxon>Circinella</taxon>
    </lineage>
</organism>
<evidence type="ECO:0000256" key="6">
    <source>
        <dbReference type="ARBA" id="ARBA00023034"/>
    </source>
</evidence>
<comment type="similarity">
    <text evidence="2">Belongs to the COG2 family.</text>
</comment>
<evidence type="ECO:0000256" key="3">
    <source>
        <dbReference type="ARBA" id="ARBA00020977"/>
    </source>
</evidence>
<feature type="domain" description="COG complex component COG2 C-terminal" evidence="12">
    <location>
        <begin position="421"/>
        <end position="784"/>
    </location>
</feature>
<evidence type="ECO:0000256" key="4">
    <source>
        <dbReference type="ARBA" id="ARBA00022448"/>
    </source>
</evidence>
<dbReference type="AlphaFoldDB" id="A0A8H7SA30"/>
<evidence type="ECO:0000256" key="1">
    <source>
        <dbReference type="ARBA" id="ARBA00004395"/>
    </source>
</evidence>
<dbReference type="OrthoDB" id="332281at2759"/>
<dbReference type="GO" id="GO:0000139">
    <property type="term" value="C:Golgi membrane"/>
    <property type="evidence" value="ECO:0007669"/>
    <property type="project" value="UniProtKB-SubCell"/>
</dbReference>
<dbReference type="InterPro" id="IPR024602">
    <property type="entry name" value="COG_su2_N"/>
</dbReference>
<dbReference type="PANTHER" id="PTHR12961:SF0">
    <property type="entry name" value="CONSERVED OLIGOMERIC GOLGI COMPLEX SUBUNIT 2"/>
    <property type="match status" value="1"/>
</dbReference>
<feature type="region of interest" description="Disordered" evidence="9">
    <location>
        <begin position="1"/>
        <end position="32"/>
    </location>
</feature>
<comment type="subcellular location">
    <subcellularLocation>
        <location evidence="1">Golgi apparatus membrane</location>
        <topology evidence="1">Peripheral membrane protein</topology>
    </subcellularLocation>
</comment>
<dbReference type="GO" id="GO:0007030">
    <property type="term" value="P:Golgi organization"/>
    <property type="evidence" value="ECO:0007669"/>
    <property type="project" value="InterPro"/>
</dbReference>
<evidence type="ECO:0000313" key="14">
    <source>
        <dbReference type="Proteomes" id="UP000646827"/>
    </source>
</evidence>
<dbReference type="Proteomes" id="UP000646827">
    <property type="component" value="Unassembled WGS sequence"/>
</dbReference>
<feature type="transmembrane region" description="Helical" evidence="10">
    <location>
        <begin position="588"/>
        <end position="611"/>
    </location>
</feature>
<keyword evidence="6" id="KW-0333">Golgi apparatus</keyword>
<evidence type="ECO:0000259" key="11">
    <source>
        <dbReference type="Pfam" id="PF06148"/>
    </source>
</evidence>
<gene>
    <name evidence="13" type="ORF">INT45_010052</name>
</gene>
<keyword evidence="5" id="KW-0653">Protein transport</keyword>
<dbReference type="InterPro" id="IPR009316">
    <property type="entry name" value="COG2"/>
</dbReference>
<accession>A0A8H7SA30</accession>
<evidence type="ECO:0000313" key="13">
    <source>
        <dbReference type="EMBL" id="KAG2225416.1"/>
    </source>
</evidence>
<dbReference type="InterPro" id="IPR024603">
    <property type="entry name" value="COG_complex_COG2_C"/>
</dbReference>
<comment type="caution">
    <text evidence="13">The sequence shown here is derived from an EMBL/GenBank/DDBJ whole genome shotgun (WGS) entry which is preliminary data.</text>
</comment>
<dbReference type="PANTHER" id="PTHR12961">
    <property type="entry name" value="CONSERVED OLIGOMERIC GOLGI COMPLEX COMPONENT 2"/>
    <property type="match status" value="1"/>
</dbReference>
<keyword evidence="7 10" id="KW-0472">Membrane</keyword>
<feature type="region of interest" description="Disordered" evidence="9">
    <location>
        <begin position="752"/>
        <end position="772"/>
    </location>
</feature>
<evidence type="ECO:0000256" key="8">
    <source>
        <dbReference type="ARBA" id="ARBA00031344"/>
    </source>
</evidence>
<evidence type="ECO:0000259" key="12">
    <source>
        <dbReference type="Pfam" id="PF12022"/>
    </source>
</evidence>
<dbReference type="GO" id="GO:0017119">
    <property type="term" value="C:Golgi transport complex"/>
    <property type="evidence" value="ECO:0007669"/>
    <property type="project" value="TreeGrafter"/>
</dbReference>
<evidence type="ECO:0000256" key="10">
    <source>
        <dbReference type="SAM" id="Phobius"/>
    </source>
</evidence>
<dbReference type="GO" id="GO:0015031">
    <property type="term" value="P:protein transport"/>
    <property type="evidence" value="ECO:0007669"/>
    <property type="project" value="UniProtKB-KW"/>
</dbReference>
<evidence type="ECO:0000256" key="2">
    <source>
        <dbReference type="ARBA" id="ARBA00007603"/>
    </source>
</evidence>
<reference evidence="13 14" key="1">
    <citation type="submission" date="2020-12" db="EMBL/GenBank/DDBJ databases">
        <title>Metabolic potential, ecology and presence of endohyphal bacteria is reflected in genomic diversity of Mucoromycotina.</title>
        <authorList>
            <person name="Muszewska A."/>
            <person name="Okrasinska A."/>
            <person name="Steczkiewicz K."/>
            <person name="Drgas O."/>
            <person name="Orlowska M."/>
            <person name="Perlinska-Lenart U."/>
            <person name="Aleksandrzak-Piekarczyk T."/>
            <person name="Szatraj K."/>
            <person name="Zielenkiewicz U."/>
            <person name="Pilsyk S."/>
            <person name="Malc E."/>
            <person name="Mieczkowski P."/>
            <person name="Kruszewska J.S."/>
            <person name="Biernat P."/>
            <person name="Pawlowska J."/>
        </authorList>
    </citation>
    <scope>NUCLEOTIDE SEQUENCE [LARGE SCALE GENOMIC DNA]</scope>
    <source>
        <strain evidence="13 14">CBS 142.35</strain>
    </source>
</reference>
<evidence type="ECO:0000256" key="5">
    <source>
        <dbReference type="ARBA" id="ARBA00022927"/>
    </source>
</evidence>
<dbReference type="GO" id="GO:0006891">
    <property type="term" value="P:intra-Golgi vesicle-mediated transport"/>
    <property type="evidence" value="ECO:0007669"/>
    <property type="project" value="TreeGrafter"/>
</dbReference>
<keyword evidence="4" id="KW-0813">Transport</keyword>
<sequence length="823" mass="94925">MTSTEKGSESRRKRSIFSFGDEDDDDDQHQQHQHDFVLEPLAKQVIDRTAFTTPEFDPDRFLSSRRHLGLERLKVELNSHLKFLKAELVELINRDYQDFINLSTNLKGVDRAIDDVKRPLRKMETQVQEVRGQCQQTIDKLEEQLAYRGKLREKKTCLKLLLNIHESVTKVEDLLGINREDTTSAVDVVVNDDNPTVTEEGLGKQVERVAIEFNQMQHLVGRGKDLPFMKENEWRITRIKNTLQNKLSKTLIDALHEMQSGQTNSGTKQSLVQCLRTYALIDQTQVAEWLIREQFVRPFVAKTITKKALNDRLSNSSVNQLTAVYNKLISFATVDLQPILDITQKTLKGTSYEVLVNSFWVEVVERINAECSSIYAPGQTNTFHKNYSATVAFISGVESLCSTKKSLLYLRSHQRYAEFMKRWQLPVYFQLRFREIINSVEELLNDPKASIATDNLSKPTEKGLALAATLAVSNAIEQCWSDNVYLYGLSHRFWKLTLQLLRRYNLWASNVLQHILESSAGTDKVNNFFDISCGDISSSSNQTTNNNNNNNGKLDVNQSEETGSLLRLVILSHDVEGLIHEVVIYSIFAFYIFRYSEVVITSYFLVGYFCFVKEERKKKWKIKYMCLQKYIYIESMDGILHELERSTATEIQHRIINVISRRCIETLKFVKNITTQYRHTNRAPPTESSNFIPKLFKPFTTFVEQNVSWIDEEKSVAWGYMIADAVITRYTTVVTDQLTELRKVEDSLKRLKKGKKNPKLSASSNSSGGMTDEEKIQLQTLLDVRQLGKELTKLKIDIEKFKPYRKLYEVVKPFEHLAGNTLL</sequence>
<name>A0A8H7SA30_9FUNG</name>
<keyword evidence="14" id="KW-1185">Reference proteome</keyword>